<feature type="transmembrane region" description="Helical" evidence="1">
    <location>
        <begin position="59"/>
        <end position="84"/>
    </location>
</feature>
<name>A0A8R1DYM7_CAEJA</name>
<dbReference type="InterPro" id="IPR019423">
    <property type="entry name" value="7TM_GPCR_serpentine_rcpt_Srj"/>
</dbReference>
<accession>A0A8R1DYM7</accession>
<dbReference type="Pfam" id="PF10319">
    <property type="entry name" value="7TM_GPCR_Srj"/>
    <property type="match status" value="1"/>
</dbReference>
<feature type="transmembrane region" description="Helical" evidence="1">
    <location>
        <begin position="105"/>
        <end position="129"/>
    </location>
</feature>
<evidence type="ECO:0008006" key="4">
    <source>
        <dbReference type="Google" id="ProtNLM"/>
    </source>
</evidence>
<reference evidence="2" key="2">
    <citation type="submission" date="2022-06" db="UniProtKB">
        <authorList>
            <consortium name="EnsemblMetazoa"/>
        </authorList>
    </citation>
    <scope>IDENTIFICATION</scope>
    <source>
        <strain evidence="2">DF5081</strain>
    </source>
</reference>
<evidence type="ECO:0000256" key="1">
    <source>
        <dbReference type="SAM" id="Phobius"/>
    </source>
</evidence>
<evidence type="ECO:0000313" key="2">
    <source>
        <dbReference type="EnsemblMetazoa" id="CJA15905.1"/>
    </source>
</evidence>
<protein>
    <recommendedName>
        <fullName evidence="4">G protein-coupled receptor</fullName>
    </recommendedName>
</protein>
<reference evidence="3" key="1">
    <citation type="submission" date="2010-08" db="EMBL/GenBank/DDBJ databases">
        <authorList>
            <consortium name="Caenorhabditis japonica Sequencing Consortium"/>
            <person name="Wilson R.K."/>
        </authorList>
    </citation>
    <scope>NUCLEOTIDE SEQUENCE [LARGE SCALE GENOMIC DNA]</scope>
    <source>
        <strain evidence="3">DF5081</strain>
    </source>
</reference>
<organism evidence="2 3">
    <name type="scientific">Caenorhabditis japonica</name>
    <dbReference type="NCBI Taxonomy" id="281687"/>
    <lineage>
        <taxon>Eukaryota</taxon>
        <taxon>Metazoa</taxon>
        <taxon>Ecdysozoa</taxon>
        <taxon>Nematoda</taxon>
        <taxon>Chromadorea</taxon>
        <taxon>Rhabditida</taxon>
        <taxon>Rhabditina</taxon>
        <taxon>Rhabditomorpha</taxon>
        <taxon>Rhabditoidea</taxon>
        <taxon>Rhabditidae</taxon>
        <taxon>Peloderinae</taxon>
        <taxon>Caenorhabditis</taxon>
    </lineage>
</organism>
<keyword evidence="3" id="KW-1185">Reference proteome</keyword>
<dbReference type="AlphaFoldDB" id="A0A8R1DYM7"/>
<sequence>MFHLTYWMIVCYFFIGATLQKRLYLRTAILETYQLDTLEINIIVALYKGGDYDSVRKSVIGIVAITFLSVSSVLIYIIIGLLIAGKLNSHGLIMSKNTKRLQRQLVKALIVQSIIPTLVSFVPCIVAWYQPVFGIDIGR</sequence>
<proteinExistence type="predicted"/>
<evidence type="ECO:0000313" key="3">
    <source>
        <dbReference type="Proteomes" id="UP000005237"/>
    </source>
</evidence>
<dbReference type="EnsemblMetazoa" id="CJA15905.1">
    <property type="protein sequence ID" value="CJA15905.1"/>
    <property type="gene ID" value="WBGene00135109"/>
</dbReference>
<dbReference type="PANTHER" id="PTHR45907">
    <property type="entry name" value="SERPENTINE RECEPTOR, CLASS J"/>
    <property type="match status" value="1"/>
</dbReference>
<dbReference type="Proteomes" id="UP000005237">
    <property type="component" value="Unassembled WGS sequence"/>
</dbReference>
<keyword evidence="1" id="KW-1133">Transmembrane helix</keyword>
<keyword evidence="1" id="KW-0472">Membrane</keyword>
<dbReference type="PANTHER" id="PTHR45907:SF11">
    <property type="entry name" value="SERPENTINE RECEPTOR, CLASS J"/>
    <property type="match status" value="1"/>
</dbReference>
<keyword evidence="1" id="KW-0812">Transmembrane</keyword>